<dbReference type="Proteomes" id="UP001595526">
    <property type="component" value="Unassembled WGS sequence"/>
</dbReference>
<accession>A0ABV7JQY5</accession>
<dbReference type="EMBL" id="JBHRTA010000029">
    <property type="protein sequence ID" value="MFC3197727.1"/>
    <property type="molecule type" value="Genomic_DNA"/>
</dbReference>
<comment type="caution">
    <text evidence="1">The sequence shown here is derived from an EMBL/GenBank/DDBJ whole genome shotgun (WGS) entry which is preliminary data.</text>
</comment>
<evidence type="ECO:0000313" key="1">
    <source>
        <dbReference type="EMBL" id="MFC3197727.1"/>
    </source>
</evidence>
<dbReference type="Gene3D" id="1.50.10.10">
    <property type="match status" value="1"/>
</dbReference>
<organism evidence="1 2">
    <name type="scientific">Parapedobacter deserti</name>
    <dbReference type="NCBI Taxonomy" id="1912957"/>
    <lineage>
        <taxon>Bacteria</taxon>
        <taxon>Pseudomonadati</taxon>
        <taxon>Bacteroidota</taxon>
        <taxon>Sphingobacteriia</taxon>
        <taxon>Sphingobacteriales</taxon>
        <taxon>Sphingobacteriaceae</taxon>
        <taxon>Parapedobacter</taxon>
    </lineage>
</organism>
<dbReference type="InterPro" id="IPR012341">
    <property type="entry name" value="6hp_glycosidase-like_sf"/>
</dbReference>
<protein>
    <recommendedName>
        <fullName evidence="3">Six-hairpin glycosidase-like protein</fullName>
    </recommendedName>
</protein>
<gene>
    <name evidence="1" type="ORF">ACFOET_08895</name>
</gene>
<sequence>MTEAFKSISRFAMRLTVLFTILLTDDKSSLAQQESRWQMDEDGGIIWHIDKRVPHEDHLEMSGEHLSVIVDYGVNAENAFMLSRTIIWPMLRKHPNKTRDHLKRTFNWDPLTYIYVNGAKLTGEKVKTISLNGLFVCNSVFANNISCKRTFFPSVDKPVYLEAYELTNHSNQSVFIEIPAYESTFTTDPEVGIEGKYIFSEKLKGPGSKHLQPGETIHFTASFQAARTNDNPLTFDTENERLRRMQLVKQWHNQLQLETPNEVLNRTFAFAKVRASESIYRTKGGLMHGPGGGEYYAAVWANDQAEYIAPFFPFLGYASGNEASLNAYRHFARFMNSDFDPLPSSITSQGDTFWRGVGDRGDAAMVAYGATRFALALGNKTKAEELWPLIEWCLEYCRRKLNEDGVVASDTDELENRFPSGKANLSTSALYYDALISAGFLAKALSKSASQIKAYHNQAGKLRKAIEGYFGAKVEGYDTYRYYEDNDVLRAWICLPLTVDIFDRKKGTIEALFSPRLWTADGLATEAGKETFWDRSTLYALRGVFAAGEKEKALKYLTYYSNRRLLGEHVPYAVEAYPEGNQRHLSAESGLYCRIYTEGLLGIRPTGLRSFTISPYLPTTWNKMALRKIHAFENLFDIELKREKNQIRVSIVKNGVQTFSKLITEGKPLNINL</sequence>
<reference evidence="2" key="1">
    <citation type="journal article" date="2019" name="Int. J. Syst. Evol. Microbiol.">
        <title>The Global Catalogue of Microorganisms (GCM) 10K type strain sequencing project: providing services to taxonomists for standard genome sequencing and annotation.</title>
        <authorList>
            <consortium name="The Broad Institute Genomics Platform"/>
            <consortium name="The Broad Institute Genome Sequencing Center for Infectious Disease"/>
            <person name="Wu L."/>
            <person name="Ma J."/>
        </authorList>
    </citation>
    <scope>NUCLEOTIDE SEQUENCE [LARGE SCALE GENOMIC DNA]</scope>
    <source>
        <strain evidence="2">KCTC 52416</strain>
    </source>
</reference>
<dbReference type="RefSeq" id="WP_379021693.1">
    <property type="nucleotide sequence ID" value="NZ_JBHRTA010000029.1"/>
</dbReference>
<dbReference type="InterPro" id="IPR008928">
    <property type="entry name" value="6-hairpin_glycosidase_sf"/>
</dbReference>
<keyword evidence="2" id="KW-1185">Reference proteome</keyword>
<evidence type="ECO:0008006" key="3">
    <source>
        <dbReference type="Google" id="ProtNLM"/>
    </source>
</evidence>
<proteinExistence type="predicted"/>
<name>A0ABV7JQY5_9SPHI</name>
<dbReference type="SUPFAM" id="SSF48208">
    <property type="entry name" value="Six-hairpin glycosidases"/>
    <property type="match status" value="1"/>
</dbReference>
<evidence type="ECO:0000313" key="2">
    <source>
        <dbReference type="Proteomes" id="UP001595526"/>
    </source>
</evidence>